<dbReference type="PANTHER" id="PTHR48098">
    <property type="entry name" value="ENTEROCHELIN ESTERASE-RELATED"/>
    <property type="match status" value="1"/>
</dbReference>
<gene>
    <name evidence="2" type="ORF">AY601_0718</name>
</gene>
<dbReference type="Gene3D" id="3.40.50.1820">
    <property type="entry name" value="alpha/beta hydrolase"/>
    <property type="match status" value="1"/>
</dbReference>
<feature type="chain" id="PRO_5007280244" evidence="1">
    <location>
        <begin position="21"/>
        <end position="279"/>
    </location>
</feature>
<protein>
    <submittedName>
        <fullName evidence="2">Esterase</fullName>
    </submittedName>
</protein>
<dbReference type="OrthoDB" id="9784036at2"/>
<sequence precursor="true">MKHLTFFLLFIALFSNVSKSQDKTASIQTSTKPFTLGITDEIQSAQLAEKRILNIYLPEGYDQDIQTTYPVIYLLDGSANEDFIHIAGLVQYCTMIQMMPKSIVVGIANIDRKRDFTFPTSVQQDLKDFPTTGKSEKFMAFMERDLQPYIQQKYRTNDTRTIIGQSLGGLFATEVLLKKPQLFNNYIIISPSLWWDNESLLAKAPELLKSGLAKNIKVYVSVGTEGKVMENDAANLAAVLKKSADQSFQVTFNPMPAENHLTILHHSTYKAFEVLNAKQ</sequence>
<evidence type="ECO:0000256" key="1">
    <source>
        <dbReference type="SAM" id="SignalP"/>
    </source>
</evidence>
<dbReference type="InterPro" id="IPR050583">
    <property type="entry name" value="Mycobacterial_A85_antigen"/>
</dbReference>
<dbReference type="KEGG" id="pcm:AY601_0718"/>
<dbReference type="EMBL" id="CP014504">
    <property type="protein sequence ID" value="AMP97665.1"/>
    <property type="molecule type" value="Genomic_DNA"/>
</dbReference>
<dbReference type="InterPro" id="IPR000801">
    <property type="entry name" value="Esterase-like"/>
</dbReference>
<dbReference type="SUPFAM" id="SSF53474">
    <property type="entry name" value="alpha/beta-Hydrolases"/>
    <property type="match status" value="1"/>
</dbReference>
<feature type="signal peptide" evidence="1">
    <location>
        <begin position="1"/>
        <end position="20"/>
    </location>
</feature>
<dbReference type="PANTHER" id="PTHR48098:SF6">
    <property type="entry name" value="FERRI-BACILLIBACTIN ESTERASE BESA"/>
    <property type="match status" value="1"/>
</dbReference>
<keyword evidence="3" id="KW-1185">Reference proteome</keyword>
<dbReference type="Proteomes" id="UP000071561">
    <property type="component" value="Chromosome"/>
</dbReference>
<evidence type="ECO:0000313" key="3">
    <source>
        <dbReference type="Proteomes" id="UP000071561"/>
    </source>
</evidence>
<keyword evidence="1" id="KW-0732">Signal</keyword>
<proteinExistence type="predicted"/>
<dbReference type="RefSeq" id="WP_068396532.1">
    <property type="nucleotide sequence ID" value="NZ_CP014504.1"/>
</dbReference>
<dbReference type="AlphaFoldDB" id="A0A127V8T3"/>
<accession>A0A127V8T3</accession>
<name>A0A127V8T3_9SPHI</name>
<organism evidence="2 3">
    <name type="scientific">Pedobacter cryoconitis</name>
    <dbReference type="NCBI Taxonomy" id="188932"/>
    <lineage>
        <taxon>Bacteria</taxon>
        <taxon>Pseudomonadati</taxon>
        <taxon>Bacteroidota</taxon>
        <taxon>Sphingobacteriia</taxon>
        <taxon>Sphingobacteriales</taxon>
        <taxon>Sphingobacteriaceae</taxon>
        <taxon>Pedobacter</taxon>
    </lineage>
</organism>
<evidence type="ECO:0000313" key="2">
    <source>
        <dbReference type="EMBL" id="AMP97665.1"/>
    </source>
</evidence>
<dbReference type="InterPro" id="IPR029058">
    <property type="entry name" value="AB_hydrolase_fold"/>
</dbReference>
<reference evidence="2 3" key="1">
    <citation type="submission" date="2016-03" db="EMBL/GenBank/DDBJ databases">
        <title>Complete genome sequence of Pedobacter cryoconitis PAMC 27485.</title>
        <authorList>
            <person name="Lee J."/>
            <person name="Kim O.-S."/>
        </authorList>
    </citation>
    <scope>NUCLEOTIDE SEQUENCE [LARGE SCALE GENOMIC DNA]</scope>
    <source>
        <strain evidence="2 3">PAMC 27485</strain>
    </source>
</reference>
<dbReference type="PATRIC" id="fig|188932.3.peg.736"/>
<dbReference type="Pfam" id="PF00756">
    <property type="entry name" value="Esterase"/>
    <property type="match status" value="1"/>
</dbReference>